<accession>A0AAW2H866</accession>
<proteinExistence type="predicted"/>
<dbReference type="EMBL" id="JARGDH010000006">
    <property type="protein sequence ID" value="KAL0265857.1"/>
    <property type="molecule type" value="Genomic_DNA"/>
</dbReference>
<gene>
    <name evidence="1" type="ORF">PYX00_011574</name>
</gene>
<reference evidence="1" key="1">
    <citation type="journal article" date="2024" name="Gigascience">
        <title>Chromosome-level genome of the poultry shaft louse Menopon gallinae provides insight into the host-switching and adaptive evolution of parasitic lice.</title>
        <authorList>
            <person name="Xu Y."/>
            <person name="Ma L."/>
            <person name="Liu S."/>
            <person name="Liang Y."/>
            <person name="Liu Q."/>
            <person name="He Z."/>
            <person name="Tian L."/>
            <person name="Duan Y."/>
            <person name="Cai W."/>
            <person name="Li H."/>
            <person name="Song F."/>
        </authorList>
    </citation>
    <scope>NUCLEOTIDE SEQUENCE</scope>
    <source>
        <strain evidence="1">Cailab_2023a</strain>
    </source>
</reference>
<protein>
    <submittedName>
        <fullName evidence="1">Uncharacterized protein</fullName>
    </submittedName>
</protein>
<sequence>MEDGPWQLDIKCAHYARSKYGICRDCGDMCFRKCSTCGYAKCFFRCRQQSCKRCHRCTPSSRESFHTPEGDYYVTVARCACGEKMEEIKTRVRQWALGPRRAACEGHAWSHICSLHTNRFILRRKHYMHLGSAVPCDGTAVCIVLSGCRVRLCVVESTQALHHHLTPRKPPFPLLRPDRVVDELPAETLCLWIPQLGNSASKTAT</sequence>
<dbReference type="AlphaFoldDB" id="A0AAW2H866"/>
<name>A0AAW2H866_9NEOP</name>
<evidence type="ECO:0000313" key="1">
    <source>
        <dbReference type="EMBL" id="KAL0265857.1"/>
    </source>
</evidence>
<organism evidence="1">
    <name type="scientific">Menopon gallinae</name>
    <name type="common">poultry shaft louse</name>
    <dbReference type="NCBI Taxonomy" id="328185"/>
    <lineage>
        <taxon>Eukaryota</taxon>
        <taxon>Metazoa</taxon>
        <taxon>Ecdysozoa</taxon>
        <taxon>Arthropoda</taxon>
        <taxon>Hexapoda</taxon>
        <taxon>Insecta</taxon>
        <taxon>Pterygota</taxon>
        <taxon>Neoptera</taxon>
        <taxon>Paraneoptera</taxon>
        <taxon>Psocodea</taxon>
        <taxon>Troctomorpha</taxon>
        <taxon>Phthiraptera</taxon>
        <taxon>Amblycera</taxon>
        <taxon>Menoponidae</taxon>
        <taxon>Menopon</taxon>
    </lineage>
</organism>
<comment type="caution">
    <text evidence="1">The sequence shown here is derived from an EMBL/GenBank/DDBJ whole genome shotgun (WGS) entry which is preliminary data.</text>
</comment>